<name>A0ABV5FU04_9MICC</name>
<reference evidence="2 3" key="1">
    <citation type="submission" date="2024-09" db="EMBL/GenBank/DDBJ databases">
        <authorList>
            <person name="Sun Q."/>
            <person name="Mori K."/>
        </authorList>
    </citation>
    <scope>NUCLEOTIDE SEQUENCE [LARGE SCALE GENOMIC DNA]</scope>
    <source>
        <strain evidence="2 3">CCM 7609</strain>
    </source>
</reference>
<evidence type="ECO:0000256" key="1">
    <source>
        <dbReference type="SAM" id="MobiDB-lite"/>
    </source>
</evidence>
<feature type="compositionally biased region" description="Basic and acidic residues" evidence="1">
    <location>
        <begin position="75"/>
        <end position="85"/>
    </location>
</feature>
<gene>
    <name evidence="2" type="ORF">ACFFX0_02690</name>
</gene>
<evidence type="ECO:0000313" key="3">
    <source>
        <dbReference type="Proteomes" id="UP001589575"/>
    </source>
</evidence>
<organism evidence="2 3">
    <name type="scientific">Citricoccus parietis</name>
    <dbReference type="NCBI Taxonomy" id="592307"/>
    <lineage>
        <taxon>Bacteria</taxon>
        <taxon>Bacillati</taxon>
        <taxon>Actinomycetota</taxon>
        <taxon>Actinomycetes</taxon>
        <taxon>Micrococcales</taxon>
        <taxon>Micrococcaceae</taxon>
        <taxon>Citricoccus</taxon>
    </lineage>
</organism>
<accession>A0ABV5FU04</accession>
<keyword evidence="3" id="KW-1185">Reference proteome</keyword>
<dbReference type="Proteomes" id="UP001589575">
    <property type="component" value="Unassembled WGS sequence"/>
</dbReference>
<protein>
    <submittedName>
        <fullName evidence="2">Uncharacterized protein</fullName>
    </submittedName>
</protein>
<comment type="caution">
    <text evidence="2">The sequence shown here is derived from an EMBL/GenBank/DDBJ whole genome shotgun (WGS) entry which is preliminary data.</text>
</comment>
<dbReference type="EMBL" id="JBHMFI010000001">
    <property type="protein sequence ID" value="MFB9070157.1"/>
    <property type="molecule type" value="Genomic_DNA"/>
</dbReference>
<evidence type="ECO:0000313" key="2">
    <source>
        <dbReference type="EMBL" id="MFB9070157.1"/>
    </source>
</evidence>
<proteinExistence type="predicted"/>
<feature type="region of interest" description="Disordered" evidence="1">
    <location>
        <begin position="1"/>
        <end position="86"/>
    </location>
</feature>
<sequence>MHGRTPGLRPSGHRRHGLPDGLAADAPGRGGVREPPPGRQHRRGGGRCGGADAGPDHGRPPGGTRHRAVLGAGDPHGDPPRDDGRLIAGWRSHLRLVARPGADPSGAGPADGD</sequence>